<dbReference type="GO" id="GO:0003677">
    <property type="term" value="F:DNA binding"/>
    <property type="evidence" value="ECO:0007669"/>
    <property type="project" value="UniProtKB-KW"/>
</dbReference>
<keyword evidence="6" id="KW-0547">Nucleotide-binding</keyword>
<dbReference type="SUPFAM" id="SSF55874">
    <property type="entry name" value="ATPase domain of HSP90 chaperone/DNA topoisomerase II/histidine kinase"/>
    <property type="match status" value="1"/>
</dbReference>
<reference evidence="13 14" key="1">
    <citation type="journal article" date="2016" name="Nat. Commun.">
        <title>Thousands of microbial genomes shed light on interconnected biogeochemical processes in an aquifer system.</title>
        <authorList>
            <person name="Anantharaman K."/>
            <person name="Brown C.T."/>
            <person name="Hug L.A."/>
            <person name="Sharon I."/>
            <person name="Castelle C.J."/>
            <person name="Probst A.J."/>
            <person name="Thomas B.C."/>
            <person name="Singh A."/>
            <person name="Wilkins M.J."/>
            <person name="Karaoz U."/>
            <person name="Brodie E.L."/>
            <person name="Williams K.H."/>
            <person name="Hubbard S.S."/>
            <person name="Banfield J.F."/>
        </authorList>
    </citation>
    <scope>NUCLEOTIDE SEQUENCE [LARGE SCALE GENOMIC DNA]</scope>
</reference>
<dbReference type="CDD" id="cd00822">
    <property type="entry name" value="TopoII_Trans_DNA_gyrase"/>
    <property type="match status" value="1"/>
</dbReference>
<evidence type="ECO:0000256" key="10">
    <source>
        <dbReference type="ARBA" id="ARBA00023125"/>
    </source>
</evidence>
<evidence type="ECO:0000256" key="8">
    <source>
        <dbReference type="ARBA" id="ARBA00022842"/>
    </source>
</evidence>
<comment type="caution">
    <text evidence="13">The sequence shown here is derived from an EMBL/GenBank/DDBJ whole genome shotgun (WGS) entry which is preliminary data.</text>
</comment>
<dbReference type="NCBIfam" id="NF004189">
    <property type="entry name" value="PRK05644.1"/>
    <property type="match status" value="1"/>
</dbReference>
<evidence type="ECO:0000256" key="4">
    <source>
        <dbReference type="ARBA" id="ARBA00012895"/>
    </source>
</evidence>
<name>A0A1F7XK46_9BACT</name>
<dbReference type="GO" id="GO:0003918">
    <property type="term" value="F:DNA topoisomerase type II (double strand cut, ATP-hydrolyzing) activity"/>
    <property type="evidence" value="ECO:0007669"/>
    <property type="project" value="UniProtKB-EC"/>
</dbReference>
<dbReference type="Gene3D" id="3.40.50.670">
    <property type="match status" value="1"/>
</dbReference>
<evidence type="ECO:0000313" key="13">
    <source>
        <dbReference type="EMBL" id="OGM15373.1"/>
    </source>
</evidence>
<dbReference type="PANTHER" id="PTHR45866:SF1">
    <property type="entry name" value="DNA GYRASE SUBUNIT B, MITOCHONDRIAL"/>
    <property type="match status" value="1"/>
</dbReference>
<evidence type="ECO:0000256" key="11">
    <source>
        <dbReference type="ARBA" id="ARBA00023235"/>
    </source>
</evidence>
<accession>A0A1F7XK46</accession>
<dbReference type="GO" id="GO:0006265">
    <property type="term" value="P:DNA topological change"/>
    <property type="evidence" value="ECO:0007669"/>
    <property type="project" value="InterPro"/>
</dbReference>
<dbReference type="InterPro" id="IPR013760">
    <property type="entry name" value="Topo_IIA-like_dom_sf"/>
</dbReference>
<dbReference type="PROSITE" id="PS50880">
    <property type="entry name" value="TOPRIM"/>
    <property type="match status" value="1"/>
</dbReference>
<gene>
    <name evidence="13" type="ORF">A2V97_01955</name>
</gene>
<dbReference type="GO" id="GO:0046872">
    <property type="term" value="F:metal ion binding"/>
    <property type="evidence" value="ECO:0007669"/>
    <property type="project" value="UniProtKB-KW"/>
</dbReference>
<comment type="catalytic activity">
    <reaction evidence="1">
        <text>ATP-dependent breakage, passage and rejoining of double-stranded DNA.</text>
        <dbReference type="EC" id="5.6.2.2"/>
    </reaction>
</comment>
<dbReference type="AlphaFoldDB" id="A0A1F7XK46"/>
<dbReference type="PRINTS" id="PR01159">
    <property type="entry name" value="DNAGYRASEB"/>
</dbReference>
<dbReference type="STRING" id="1802485.A2V97_01955"/>
<dbReference type="FunFam" id="3.40.50.670:FF:000002">
    <property type="entry name" value="DNA gyrase subunit B"/>
    <property type="match status" value="1"/>
</dbReference>
<dbReference type="Pfam" id="PF02518">
    <property type="entry name" value="HATPase_c"/>
    <property type="match status" value="1"/>
</dbReference>
<dbReference type="EC" id="5.6.2.2" evidence="4"/>
<dbReference type="Pfam" id="PF01751">
    <property type="entry name" value="Toprim"/>
    <property type="match status" value="1"/>
</dbReference>
<evidence type="ECO:0000256" key="5">
    <source>
        <dbReference type="ARBA" id="ARBA00022723"/>
    </source>
</evidence>
<dbReference type="Proteomes" id="UP000177382">
    <property type="component" value="Unassembled WGS sequence"/>
</dbReference>
<dbReference type="PRINTS" id="PR00418">
    <property type="entry name" value="TPI2FAMILY"/>
</dbReference>
<dbReference type="InterPro" id="IPR036890">
    <property type="entry name" value="HATPase_C_sf"/>
</dbReference>
<dbReference type="InterPro" id="IPR006171">
    <property type="entry name" value="TOPRIM_dom"/>
</dbReference>
<dbReference type="InterPro" id="IPR018522">
    <property type="entry name" value="TopoIIA_CS"/>
</dbReference>
<dbReference type="InterPro" id="IPR013759">
    <property type="entry name" value="Topo_IIA_B_C"/>
</dbReference>
<dbReference type="InterPro" id="IPR013506">
    <property type="entry name" value="Topo_IIA_bsu_dom2"/>
</dbReference>
<dbReference type="InterPro" id="IPR001241">
    <property type="entry name" value="Topo_IIA"/>
</dbReference>
<evidence type="ECO:0000256" key="9">
    <source>
        <dbReference type="ARBA" id="ARBA00023029"/>
    </source>
</evidence>
<organism evidence="13 14">
    <name type="scientific">Candidatus Woesebacteria bacterium RBG_16_42_24</name>
    <dbReference type="NCBI Taxonomy" id="1802485"/>
    <lineage>
        <taxon>Bacteria</taxon>
        <taxon>Candidatus Woeseibacteriota</taxon>
    </lineage>
</organism>
<dbReference type="SUPFAM" id="SSF56719">
    <property type="entry name" value="Type II DNA topoisomerase"/>
    <property type="match status" value="1"/>
</dbReference>
<keyword evidence="8" id="KW-0460">Magnesium</keyword>
<keyword evidence="5" id="KW-0479">Metal-binding</keyword>
<evidence type="ECO:0000256" key="1">
    <source>
        <dbReference type="ARBA" id="ARBA00000185"/>
    </source>
</evidence>
<evidence type="ECO:0000256" key="7">
    <source>
        <dbReference type="ARBA" id="ARBA00022840"/>
    </source>
</evidence>
<dbReference type="InterPro" id="IPR014721">
    <property type="entry name" value="Ribsml_uS5_D2-typ_fold_subgr"/>
</dbReference>
<comment type="similarity">
    <text evidence="3">Belongs to the type II topoisomerase GyrB family.</text>
</comment>
<dbReference type="GO" id="GO:0005524">
    <property type="term" value="F:ATP binding"/>
    <property type="evidence" value="ECO:0007669"/>
    <property type="project" value="UniProtKB-KW"/>
</dbReference>
<proteinExistence type="inferred from homology"/>
<evidence type="ECO:0000259" key="12">
    <source>
        <dbReference type="PROSITE" id="PS50880"/>
    </source>
</evidence>
<dbReference type="Pfam" id="PF00986">
    <property type="entry name" value="DNA_gyraseB_C"/>
    <property type="match status" value="1"/>
</dbReference>
<dbReference type="PANTHER" id="PTHR45866">
    <property type="entry name" value="DNA GYRASE/TOPOISOMERASE SUBUNIT B"/>
    <property type="match status" value="1"/>
</dbReference>
<sequence>MAKRDFSDYTAKEIQVLEGLEPVRKRPGMYIGSTDSRGLHECLREIVDNSVDESFAGVAKNIWVIISKDGFATVRDDGRGIPVDKHKSGVSALELTMTKLHAGGKFGGGAYKISGGLHGVGASVVNALSSFFRVLVLREGKAYFQEYKVGKPLKGVSLASEKQISEWLPKKWGVSVGEETSGTITTFYPDKAIFGDTAFDDDKVKALLKDRAYLVGGLSFHFSDERNGETASFYFEGGIKSLVAHSNRGKVAVSDVIYMSKEEGGVSCEVALQYTDSYTENVKGFVNGINTTDGGTHVTGFRIALTRAISDYAKRLNGNGGNGKNEDKNILTGDDLKEGLTAVVYIKMPSEALQFESQTKAKLNNPEIQGFAATAVKEGLDTFFEEHPTDSKRILEKVFLAAQARLAARAAKEAVLRKGALEGAMLPGKLADCQTSDPTISELYIVEGDSAGGSAKQGRDRKFQAILPLGGKILNTERAQLDKIVKFEEIRDLIVALGGGIGDSLNYEKVRYHRIIIMTDADVDGGHIKTLLLTFFFRHMPEVINRGFLYVALPPLYKIQIAKVIHYAYTDEEKDTILKRDGGKPVIQRYKGLGEMNPMQLWETTMDPAKRTLKQISVGDAEAADRMFTMLMGEEVPPRKKFIQTHAKLATLDI</sequence>
<dbReference type="SUPFAM" id="SSF54211">
    <property type="entry name" value="Ribosomal protein S5 domain 2-like"/>
    <property type="match status" value="1"/>
</dbReference>
<evidence type="ECO:0000256" key="2">
    <source>
        <dbReference type="ARBA" id="ARBA00001946"/>
    </source>
</evidence>
<dbReference type="EMBL" id="MGFX01000006">
    <property type="protein sequence ID" value="OGM15373.1"/>
    <property type="molecule type" value="Genomic_DNA"/>
</dbReference>
<keyword evidence="7" id="KW-0067">ATP-binding</keyword>
<dbReference type="InterPro" id="IPR003594">
    <property type="entry name" value="HATPase_dom"/>
</dbReference>
<dbReference type="Pfam" id="PF00204">
    <property type="entry name" value="DNA_gyraseB"/>
    <property type="match status" value="1"/>
</dbReference>
<evidence type="ECO:0000256" key="6">
    <source>
        <dbReference type="ARBA" id="ARBA00022741"/>
    </source>
</evidence>
<dbReference type="Gene3D" id="3.30.230.10">
    <property type="match status" value="1"/>
</dbReference>
<evidence type="ECO:0000256" key="3">
    <source>
        <dbReference type="ARBA" id="ARBA00010708"/>
    </source>
</evidence>
<dbReference type="InterPro" id="IPR020568">
    <property type="entry name" value="Ribosomal_Su5_D2-typ_SF"/>
</dbReference>
<dbReference type="InterPro" id="IPR002288">
    <property type="entry name" value="DNA_gyrase_B_C"/>
</dbReference>
<evidence type="ECO:0000313" key="14">
    <source>
        <dbReference type="Proteomes" id="UP000177382"/>
    </source>
</evidence>
<dbReference type="SMART" id="SM00387">
    <property type="entry name" value="HATPase_c"/>
    <property type="match status" value="1"/>
</dbReference>
<keyword evidence="10" id="KW-0238">DNA-binding</keyword>
<dbReference type="SMART" id="SM00433">
    <property type="entry name" value="TOP2c"/>
    <property type="match status" value="1"/>
</dbReference>
<comment type="cofactor">
    <cofactor evidence="2">
        <name>Mg(2+)</name>
        <dbReference type="ChEBI" id="CHEBI:18420"/>
    </cofactor>
</comment>
<dbReference type="CDD" id="cd16928">
    <property type="entry name" value="HATPase_GyrB-like"/>
    <property type="match status" value="1"/>
</dbReference>
<dbReference type="InterPro" id="IPR000565">
    <property type="entry name" value="Topo_IIA_B"/>
</dbReference>
<dbReference type="Gene3D" id="3.30.565.10">
    <property type="entry name" value="Histidine kinase-like ATPase, C-terminal domain"/>
    <property type="match status" value="1"/>
</dbReference>
<keyword evidence="11 13" id="KW-0413">Isomerase</keyword>
<dbReference type="PROSITE" id="PS00177">
    <property type="entry name" value="TOPOISOMERASE_II"/>
    <property type="match status" value="1"/>
</dbReference>
<protein>
    <recommendedName>
        <fullName evidence="4">DNA topoisomerase (ATP-hydrolyzing)</fullName>
        <ecNumber evidence="4">5.6.2.2</ecNumber>
    </recommendedName>
</protein>
<keyword evidence="9" id="KW-0799">Topoisomerase</keyword>
<feature type="domain" description="Toprim" evidence="12">
    <location>
        <begin position="441"/>
        <end position="555"/>
    </location>
</feature>